<dbReference type="PROSITE" id="PS52016">
    <property type="entry name" value="TONB_DEPENDENT_REC_3"/>
    <property type="match status" value="1"/>
</dbReference>
<keyword evidence="10 16" id="KW-0798">TonB box</keyword>
<protein>
    <submittedName>
        <fullName evidence="19">Ferrichrome receptor FcuA</fullName>
    </submittedName>
</protein>
<evidence type="ECO:0000256" key="12">
    <source>
        <dbReference type="ARBA" id="ARBA00023170"/>
    </source>
</evidence>
<keyword evidence="6 14" id="KW-0812">Transmembrane</keyword>
<comment type="similarity">
    <text evidence="2 14 16">Belongs to the TonB-dependent receptor family.</text>
</comment>
<feature type="domain" description="TonB-dependent receptor-like beta-barrel" evidence="17">
    <location>
        <begin position="281"/>
        <end position="693"/>
    </location>
</feature>
<evidence type="ECO:0000256" key="15">
    <source>
        <dbReference type="PROSITE-ProRule" id="PRU10144"/>
    </source>
</evidence>
<dbReference type="InterPro" id="IPR010105">
    <property type="entry name" value="TonB_sidphr_rcpt"/>
</dbReference>
<evidence type="ECO:0000256" key="8">
    <source>
        <dbReference type="ARBA" id="ARBA00023004"/>
    </source>
</evidence>
<reference evidence="19 20" key="1">
    <citation type="submission" date="2021-08" db="EMBL/GenBank/DDBJ databases">
        <authorList>
            <person name="Peeters C."/>
        </authorList>
    </citation>
    <scope>NUCLEOTIDE SEQUENCE [LARGE SCALE GENOMIC DNA]</scope>
    <source>
        <strain evidence="19 20">LMG 32289</strain>
    </source>
</reference>
<evidence type="ECO:0000256" key="9">
    <source>
        <dbReference type="ARBA" id="ARBA00023065"/>
    </source>
</evidence>
<feature type="domain" description="TonB-dependent receptor plug" evidence="18">
    <location>
        <begin position="85"/>
        <end position="186"/>
    </location>
</feature>
<dbReference type="RefSeq" id="WP_223981024.1">
    <property type="nucleotide sequence ID" value="NZ_CAJZAG010000001.1"/>
</dbReference>
<evidence type="ECO:0000256" key="5">
    <source>
        <dbReference type="ARBA" id="ARBA00022496"/>
    </source>
</evidence>
<evidence type="ECO:0000259" key="17">
    <source>
        <dbReference type="Pfam" id="PF00593"/>
    </source>
</evidence>
<sequence length="722" mass="78098">METTSKLATGLTPFRLSRLTLAVHGAVLGLTLTAGALHAQEAATATSPAASPVATLPPVTVSATATDSLYRVDNTNLGAMGNKSLLDTPYSVDVVTRELMDNQQATSLVQALKNDASVSITSNNIGGLSSQIAIRGIPLDLLYGRKIDGLNIFGWSGDLPLEHFDQIQVLKGAGGFLYGFGQPGGIVNFVSKRPTDTPTRSVFTSVTDSGQFLLGGDVGGRFGPDDRFGYRTVLVGEAGDSYVNDGGRIKRGSASVALDWRIMPNLVWSADFLGMDRVVKGSSGWGLFPNATGLNDDFAVAQAPSPIRGSKRIYSPFTSYETRAKVWGTAVDWGFAEDWKARIAYRGSMMDRIYLNGSIYANAAGDYTEEQYGGTDKFKTDDVLGLVQGKVKTWFVTHDLTFGASYGRIRSYTSSIFNFATLGSGNLANPGTFDNPHLSAEPADTLNSYTSQRAFFVSDTMHVGEHLDLVVGVRRNNIKDTVNDYDKSATTPTGAIIFKPTNWLSAYTSYVESLEQGATAPLQAVNANQVFAPLKSKQYEVGVKADRSTWSANAAVFRIKRGLTYTTSEGLFTQDGEARYDGLEIGGKIRPTPQWLIGATVLFLNAKNESAAEGINGNRVDGTPKQQAALYTEYRLWDTGFTVTGGVQYYGARPIDPANTVRLSSYTLFDAGVRYTTRVNGNRATFRFNIDNLTNKAYWLTSASYLTQGAPRVFKLSAQLDF</sequence>
<dbReference type="PANTHER" id="PTHR32552">
    <property type="entry name" value="FERRICHROME IRON RECEPTOR-RELATED"/>
    <property type="match status" value="1"/>
</dbReference>
<keyword evidence="8" id="KW-0408">Iron</keyword>
<organism evidence="19 20">
    <name type="scientific">Cupriavidus pampae</name>
    <dbReference type="NCBI Taxonomy" id="659251"/>
    <lineage>
        <taxon>Bacteria</taxon>
        <taxon>Pseudomonadati</taxon>
        <taxon>Pseudomonadota</taxon>
        <taxon>Betaproteobacteria</taxon>
        <taxon>Burkholderiales</taxon>
        <taxon>Burkholderiaceae</taxon>
        <taxon>Cupriavidus</taxon>
    </lineage>
</organism>
<dbReference type="EMBL" id="CAJZAG010000001">
    <property type="protein sequence ID" value="CAG9164000.1"/>
    <property type="molecule type" value="Genomic_DNA"/>
</dbReference>
<dbReference type="SUPFAM" id="SSF56935">
    <property type="entry name" value="Porins"/>
    <property type="match status" value="1"/>
</dbReference>
<keyword evidence="12 19" id="KW-0675">Receptor</keyword>
<evidence type="ECO:0000256" key="16">
    <source>
        <dbReference type="RuleBase" id="RU003357"/>
    </source>
</evidence>
<keyword evidence="20" id="KW-1185">Reference proteome</keyword>
<dbReference type="InterPro" id="IPR037066">
    <property type="entry name" value="Plug_dom_sf"/>
</dbReference>
<keyword evidence="3 14" id="KW-0813">Transport</keyword>
<keyword evidence="11 14" id="KW-0472">Membrane</keyword>
<evidence type="ECO:0000256" key="13">
    <source>
        <dbReference type="ARBA" id="ARBA00023237"/>
    </source>
</evidence>
<dbReference type="InterPro" id="IPR000531">
    <property type="entry name" value="Beta-barrel_TonB"/>
</dbReference>
<evidence type="ECO:0000256" key="11">
    <source>
        <dbReference type="ARBA" id="ARBA00023136"/>
    </source>
</evidence>
<evidence type="ECO:0000256" key="3">
    <source>
        <dbReference type="ARBA" id="ARBA00022448"/>
    </source>
</evidence>
<evidence type="ECO:0000256" key="2">
    <source>
        <dbReference type="ARBA" id="ARBA00009810"/>
    </source>
</evidence>
<evidence type="ECO:0000259" key="18">
    <source>
        <dbReference type="Pfam" id="PF07715"/>
    </source>
</evidence>
<feature type="short sequence motif" description="TonB C-terminal box" evidence="15">
    <location>
        <begin position="705"/>
        <end position="722"/>
    </location>
</feature>
<dbReference type="InterPro" id="IPR012910">
    <property type="entry name" value="Plug_dom"/>
</dbReference>
<evidence type="ECO:0000313" key="19">
    <source>
        <dbReference type="EMBL" id="CAG9164000.1"/>
    </source>
</evidence>
<dbReference type="Gene3D" id="2.170.130.10">
    <property type="entry name" value="TonB-dependent receptor, plug domain"/>
    <property type="match status" value="1"/>
</dbReference>
<proteinExistence type="inferred from homology"/>
<name>A0ABM8W9T4_9BURK</name>
<dbReference type="Gene3D" id="2.40.170.20">
    <property type="entry name" value="TonB-dependent receptor, beta-barrel domain"/>
    <property type="match status" value="1"/>
</dbReference>
<dbReference type="Proteomes" id="UP000706525">
    <property type="component" value="Unassembled WGS sequence"/>
</dbReference>
<dbReference type="InterPro" id="IPR039426">
    <property type="entry name" value="TonB-dep_rcpt-like"/>
</dbReference>
<keyword evidence="9" id="KW-0406">Ion transport</keyword>
<dbReference type="NCBIfam" id="TIGR01783">
    <property type="entry name" value="TonB-siderophor"/>
    <property type="match status" value="1"/>
</dbReference>
<dbReference type="InterPro" id="IPR010917">
    <property type="entry name" value="TonB_rcpt_CS"/>
</dbReference>
<dbReference type="Pfam" id="PF00593">
    <property type="entry name" value="TonB_dep_Rec_b-barrel"/>
    <property type="match status" value="1"/>
</dbReference>
<evidence type="ECO:0000256" key="1">
    <source>
        <dbReference type="ARBA" id="ARBA00004571"/>
    </source>
</evidence>
<comment type="subcellular location">
    <subcellularLocation>
        <location evidence="1 14">Cell outer membrane</location>
        <topology evidence="1 14">Multi-pass membrane protein</topology>
    </subcellularLocation>
</comment>
<dbReference type="CDD" id="cd01347">
    <property type="entry name" value="ligand_gated_channel"/>
    <property type="match status" value="1"/>
</dbReference>
<keyword evidence="4 14" id="KW-1134">Transmembrane beta strand</keyword>
<keyword evidence="5" id="KW-0410">Iron transport</keyword>
<gene>
    <name evidence="19" type="primary">fcuA_1</name>
    <name evidence="19" type="ORF">LMG32289_00334</name>
</gene>
<keyword evidence="7" id="KW-0732">Signal</keyword>
<evidence type="ECO:0000256" key="7">
    <source>
        <dbReference type="ARBA" id="ARBA00022729"/>
    </source>
</evidence>
<dbReference type="Pfam" id="PF07715">
    <property type="entry name" value="Plug"/>
    <property type="match status" value="1"/>
</dbReference>
<dbReference type="PROSITE" id="PS01156">
    <property type="entry name" value="TONB_DEPENDENT_REC_2"/>
    <property type="match status" value="1"/>
</dbReference>
<evidence type="ECO:0000256" key="4">
    <source>
        <dbReference type="ARBA" id="ARBA00022452"/>
    </source>
</evidence>
<accession>A0ABM8W9T4</accession>
<dbReference type="PANTHER" id="PTHR32552:SF82">
    <property type="entry name" value="FCUA PROTEIN"/>
    <property type="match status" value="1"/>
</dbReference>
<evidence type="ECO:0000256" key="14">
    <source>
        <dbReference type="PROSITE-ProRule" id="PRU01360"/>
    </source>
</evidence>
<evidence type="ECO:0000256" key="6">
    <source>
        <dbReference type="ARBA" id="ARBA00022692"/>
    </source>
</evidence>
<keyword evidence="13 14" id="KW-0998">Cell outer membrane</keyword>
<evidence type="ECO:0000256" key="10">
    <source>
        <dbReference type="ARBA" id="ARBA00023077"/>
    </source>
</evidence>
<evidence type="ECO:0000313" key="20">
    <source>
        <dbReference type="Proteomes" id="UP000706525"/>
    </source>
</evidence>
<dbReference type="InterPro" id="IPR036942">
    <property type="entry name" value="Beta-barrel_TonB_sf"/>
</dbReference>
<comment type="caution">
    <text evidence="19">The sequence shown here is derived from an EMBL/GenBank/DDBJ whole genome shotgun (WGS) entry which is preliminary data.</text>
</comment>